<dbReference type="STRING" id="471514.AN477_13930"/>
<dbReference type="Pfam" id="PF22398">
    <property type="entry name" value="DUF6978"/>
    <property type="match status" value="1"/>
</dbReference>
<comment type="caution">
    <text evidence="1">The sequence shown here is derived from an EMBL/GenBank/DDBJ whole genome shotgun (WGS) entry which is preliminary data.</text>
</comment>
<sequence length="154" mass="17454">MLLSQNDADELLSMIKKIRETSPINFPKLGKSVQMEATSANETVKFVFDVNRKGTLKVTKVTYQTRYQKSVILLRLDIDGPEHLNPDGTIIPCPHIHVYREGFDDSWAFPLDKEIKTDASDLLQVLSDFLDYNKVVDRPPILYTGGGLFDDHEG</sequence>
<dbReference type="PATRIC" id="fig|471514.4.peg.3476"/>
<dbReference type="Proteomes" id="UP000050482">
    <property type="component" value="Unassembled WGS sequence"/>
</dbReference>
<keyword evidence="2" id="KW-1185">Reference proteome</keyword>
<dbReference type="InterPro" id="IPR053916">
    <property type="entry name" value="DUF6978"/>
</dbReference>
<gene>
    <name evidence="1" type="ORF">AN477_13930</name>
</gene>
<dbReference type="AlphaFoldDB" id="A0A0P9CJI1"/>
<accession>A0A0P9CJI1</accession>
<evidence type="ECO:0008006" key="3">
    <source>
        <dbReference type="Google" id="ProtNLM"/>
    </source>
</evidence>
<protein>
    <recommendedName>
        <fullName evidence="3">Lj965 prophage protein</fullName>
    </recommendedName>
</protein>
<reference evidence="1 2" key="1">
    <citation type="submission" date="2015-09" db="EMBL/GenBank/DDBJ databases">
        <title>Draft genome sequence of Alicyclobacillus ferrooxydans DSM 22381.</title>
        <authorList>
            <person name="Hemp J."/>
        </authorList>
    </citation>
    <scope>NUCLEOTIDE SEQUENCE [LARGE SCALE GENOMIC DNA]</scope>
    <source>
        <strain evidence="1 2">TC-34</strain>
    </source>
</reference>
<organism evidence="1 2">
    <name type="scientific">Alicyclobacillus ferrooxydans</name>
    <dbReference type="NCBI Taxonomy" id="471514"/>
    <lineage>
        <taxon>Bacteria</taxon>
        <taxon>Bacillati</taxon>
        <taxon>Bacillota</taxon>
        <taxon>Bacilli</taxon>
        <taxon>Bacillales</taxon>
        <taxon>Alicyclobacillaceae</taxon>
        <taxon>Alicyclobacillus</taxon>
    </lineage>
</organism>
<name>A0A0P9CJI1_9BACL</name>
<dbReference type="EMBL" id="LJCO01000056">
    <property type="protein sequence ID" value="KPV43182.1"/>
    <property type="molecule type" value="Genomic_DNA"/>
</dbReference>
<proteinExistence type="predicted"/>
<evidence type="ECO:0000313" key="2">
    <source>
        <dbReference type="Proteomes" id="UP000050482"/>
    </source>
</evidence>
<evidence type="ECO:0000313" key="1">
    <source>
        <dbReference type="EMBL" id="KPV43182.1"/>
    </source>
</evidence>
<dbReference type="RefSeq" id="WP_245631825.1">
    <property type="nucleotide sequence ID" value="NZ_LJCO01000056.1"/>
</dbReference>